<keyword evidence="3 6" id="KW-0378">Hydrolase</keyword>
<evidence type="ECO:0000313" key="7">
    <source>
        <dbReference type="Proteomes" id="UP000654279"/>
    </source>
</evidence>
<keyword evidence="4" id="KW-0106">Calcium</keyword>
<dbReference type="RefSeq" id="WP_249285450.1">
    <property type="nucleotide sequence ID" value="NZ_JACRSO010000003.1"/>
</dbReference>
<evidence type="ECO:0000256" key="2">
    <source>
        <dbReference type="ARBA" id="ARBA00022723"/>
    </source>
</evidence>
<sequence>MADKRQILFLMTDTTRWDMLGCYGNAAMHTPNLDALAARGTRFERAYTCQPVCGPARSAIFTGLYPHSCGGWTNSVALAADVKTLGQRLTEAGVHCGYIGKWHLDGGDYFGNGVCPEGWDADYWYDMRCYLEELTEEERRYSRVEGNPVKPEFTYGYRVADRAVRFLQENGGEDFFLTVSLDEPHGPSLCPEPFASMFENYQFPKSANVWDDLQNKPPHQRAWAGENLKRDADALKLTPRYLLGCNAFADQQLGRVIDAARELAPDAMIVFTSDHGDFIGSHALSGKGPAGYEEICHIPLIIAGGAALEGRVYPHPVSHIDLAPTLLHYMGVAAPTLPGHDLAPALAGGAEPVDEQVFFEFGRYEVDHDGFGGFQPMRAAFDGRYKLVVNLLSTDELYDLQEDPCEMENLIGREDTAAVRDALHDRILEMMNRTRDPFRGYYWERRPWRADARPATWAYTGYTRQKETEPGEARQLDYDTGMPMEEATRFKKV</sequence>
<dbReference type="GO" id="GO:0004065">
    <property type="term" value="F:arylsulfatase activity"/>
    <property type="evidence" value="ECO:0007669"/>
    <property type="project" value="TreeGrafter"/>
</dbReference>
<dbReference type="SUPFAM" id="SSF53649">
    <property type="entry name" value="Alkaline phosphatase-like"/>
    <property type="match status" value="1"/>
</dbReference>
<dbReference type="InterPro" id="IPR000917">
    <property type="entry name" value="Sulfatase_N"/>
</dbReference>
<dbReference type="AlphaFoldDB" id="A0A926HJ87"/>
<dbReference type="PANTHER" id="PTHR42693:SF27">
    <property type="entry name" value="ARYLSULFATASE B [PRECURSOR]"/>
    <property type="match status" value="1"/>
</dbReference>
<dbReference type="GO" id="GO:0046872">
    <property type="term" value="F:metal ion binding"/>
    <property type="evidence" value="ECO:0007669"/>
    <property type="project" value="UniProtKB-KW"/>
</dbReference>
<dbReference type="PROSITE" id="PS00523">
    <property type="entry name" value="SULFATASE_1"/>
    <property type="match status" value="1"/>
</dbReference>
<dbReference type="Gene3D" id="3.40.720.10">
    <property type="entry name" value="Alkaline Phosphatase, subunit A"/>
    <property type="match status" value="1"/>
</dbReference>
<organism evidence="6 7">
    <name type="scientific">Luoshenia tenuis</name>
    <dbReference type="NCBI Taxonomy" id="2763654"/>
    <lineage>
        <taxon>Bacteria</taxon>
        <taxon>Bacillati</taxon>
        <taxon>Bacillota</taxon>
        <taxon>Clostridia</taxon>
        <taxon>Christensenellales</taxon>
        <taxon>Christensenellaceae</taxon>
        <taxon>Luoshenia</taxon>
    </lineage>
</organism>
<dbReference type="PANTHER" id="PTHR42693">
    <property type="entry name" value="ARYLSULFATASE FAMILY MEMBER"/>
    <property type="match status" value="1"/>
</dbReference>
<keyword evidence="2" id="KW-0479">Metal-binding</keyword>
<dbReference type="EMBL" id="JACRSO010000003">
    <property type="protein sequence ID" value="MBC8529637.1"/>
    <property type="molecule type" value="Genomic_DNA"/>
</dbReference>
<dbReference type="InterPro" id="IPR017850">
    <property type="entry name" value="Alkaline_phosphatase_core_sf"/>
</dbReference>
<evidence type="ECO:0000256" key="4">
    <source>
        <dbReference type="ARBA" id="ARBA00022837"/>
    </source>
</evidence>
<dbReference type="InterPro" id="IPR024607">
    <property type="entry name" value="Sulfatase_CS"/>
</dbReference>
<evidence type="ECO:0000256" key="3">
    <source>
        <dbReference type="ARBA" id="ARBA00022801"/>
    </source>
</evidence>
<name>A0A926HJ87_9FIRM</name>
<comment type="caution">
    <text evidence="6">The sequence shown here is derived from an EMBL/GenBank/DDBJ whole genome shotgun (WGS) entry which is preliminary data.</text>
</comment>
<evidence type="ECO:0000259" key="5">
    <source>
        <dbReference type="Pfam" id="PF00884"/>
    </source>
</evidence>
<keyword evidence="7" id="KW-1185">Reference proteome</keyword>
<evidence type="ECO:0000256" key="1">
    <source>
        <dbReference type="ARBA" id="ARBA00008779"/>
    </source>
</evidence>
<comment type="similarity">
    <text evidence="1">Belongs to the sulfatase family.</text>
</comment>
<evidence type="ECO:0000313" key="6">
    <source>
        <dbReference type="EMBL" id="MBC8529637.1"/>
    </source>
</evidence>
<dbReference type="Pfam" id="PF00884">
    <property type="entry name" value="Sulfatase"/>
    <property type="match status" value="1"/>
</dbReference>
<reference evidence="6" key="1">
    <citation type="submission" date="2020-08" db="EMBL/GenBank/DDBJ databases">
        <title>Genome public.</title>
        <authorList>
            <person name="Liu C."/>
            <person name="Sun Q."/>
        </authorList>
    </citation>
    <scope>NUCLEOTIDE SEQUENCE</scope>
    <source>
        <strain evidence="6">NSJ-44</strain>
    </source>
</reference>
<feature type="domain" description="Sulfatase N-terminal" evidence="5">
    <location>
        <begin position="7"/>
        <end position="332"/>
    </location>
</feature>
<dbReference type="InterPro" id="IPR050738">
    <property type="entry name" value="Sulfatase"/>
</dbReference>
<gene>
    <name evidence="6" type="ORF">H8699_09380</name>
</gene>
<protein>
    <submittedName>
        <fullName evidence="6">Sulfatase-like hydrolase/transferase</fullName>
    </submittedName>
</protein>
<proteinExistence type="inferred from homology"/>
<dbReference type="Proteomes" id="UP000654279">
    <property type="component" value="Unassembled WGS sequence"/>
</dbReference>
<accession>A0A926HJ87</accession>